<reference evidence="2 3" key="1">
    <citation type="submission" date="2015-11" db="EMBL/GenBank/DDBJ databases">
        <title>Genomic analysis of 38 Legionella species identifies large and diverse effector repertoires.</title>
        <authorList>
            <person name="Burstein D."/>
            <person name="Amaro F."/>
            <person name="Zusman T."/>
            <person name="Lifshitz Z."/>
            <person name="Cohen O."/>
            <person name="Gilbert J.A."/>
            <person name="Pupko T."/>
            <person name="Shuman H.A."/>
            <person name="Segal G."/>
        </authorList>
    </citation>
    <scope>NUCLEOTIDE SEQUENCE [LARGE SCALE GENOMIC DNA]</scope>
    <source>
        <strain evidence="2 3">ATCC 49505</strain>
    </source>
</reference>
<gene>
    <name evidence="2" type="ORF">Llon_1171</name>
</gene>
<sequence length="77" mass="8222">MPSSTERMFKIMPPATASNQAESSSTETENQKPANELSEQRTKGCSPAKQLCPSPSMGDILTSCLKPGKKNDPGIPK</sequence>
<comment type="caution">
    <text evidence="2">The sequence shown here is derived from an EMBL/GenBank/DDBJ whole genome shotgun (WGS) entry which is preliminary data.</text>
</comment>
<proteinExistence type="predicted"/>
<dbReference type="PATRIC" id="fig|45068.5.peg.1262"/>
<dbReference type="RefSeq" id="WP_211197497.1">
    <property type="nucleotide sequence ID" value="NZ_LNYK01000016.1"/>
</dbReference>
<accession>A0A0W0VLU7</accession>
<protein>
    <submittedName>
        <fullName evidence="2">Uncharacterized protein</fullName>
    </submittedName>
</protein>
<dbReference type="AlphaFoldDB" id="A0A0W0VLU7"/>
<name>A0A0W0VLU7_9GAMM</name>
<evidence type="ECO:0000256" key="1">
    <source>
        <dbReference type="SAM" id="MobiDB-lite"/>
    </source>
</evidence>
<evidence type="ECO:0000313" key="2">
    <source>
        <dbReference type="EMBL" id="KTD21073.1"/>
    </source>
</evidence>
<feature type="region of interest" description="Disordered" evidence="1">
    <location>
        <begin position="1"/>
        <end position="77"/>
    </location>
</feature>
<organism evidence="2 3">
    <name type="scientific">Legionella londiniensis</name>
    <dbReference type="NCBI Taxonomy" id="45068"/>
    <lineage>
        <taxon>Bacteria</taxon>
        <taxon>Pseudomonadati</taxon>
        <taxon>Pseudomonadota</taxon>
        <taxon>Gammaproteobacteria</taxon>
        <taxon>Legionellales</taxon>
        <taxon>Legionellaceae</taxon>
        <taxon>Legionella</taxon>
    </lineage>
</organism>
<feature type="compositionally biased region" description="Polar residues" evidence="1">
    <location>
        <begin position="16"/>
        <end position="33"/>
    </location>
</feature>
<keyword evidence="3" id="KW-1185">Reference proteome</keyword>
<dbReference type="STRING" id="45068.Llon_1171"/>
<evidence type="ECO:0000313" key="3">
    <source>
        <dbReference type="Proteomes" id="UP000054997"/>
    </source>
</evidence>
<dbReference type="EMBL" id="LNYK01000016">
    <property type="protein sequence ID" value="KTD21073.1"/>
    <property type="molecule type" value="Genomic_DNA"/>
</dbReference>
<dbReference type="Proteomes" id="UP000054997">
    <property type="component" value="Unassembled WGS sequence"/>
</dbReference>